<dbReference type="NCBIfam" id="TIGR02532">
    <property type="entry name" value="IV_pilin_GFxxxE"/>
    <property type="match status" value="1"/>
</dbReference>
<comment type="caution">
    <text evidence="2">The sequence shown here is derived from an EMBL/GenBank/DDBJ whole genome shotgun (WGS) entry which is preliminary data.</text>
</comment>
<dbReference type="InterPro" id="IPR000983">
    <property type="entry name" value="Bac_GSPG_pilin"/>
</dbReference>
<dbReference type="PROSITE" id="PS00409">
    <property type="entry name" value="PROKAR_NTER_METHYL"/>
    <property type="match status" value="1"/>
</dbReference>
<keyword evidence="3" id="KW-1185">Reference proteome</keyword>
<sequence length="163" mass="18067">MKTWARHSKRSGFTLVELLVTLTLLSVIALTAMPLAEIASIRWKEQELRQSLRQIRVALDQYKKASDTGLIPKAVGESGYPPSLEVLTAPIASSKEVVQVPLILMRSLPRDPFNTDPTLPAASTWALRSYASPVNDPRPGSDVFDVHSQSQKKGLNGIQYDQW</sequence>
<gene>
    <name evidence="2" type="ORF">ACFPP7_13860</name>
</gene>
<dbReference type="SUPFAM" id="SSF54523">
    <property type="entry name" value="Pili subunits"/>
    <property type="match status" value="1"/>
</dbReference>
<dbReference type="Proteomes" id="UP001596084">
    <property type="component" value="Unassembled WGS sequence"/>
</dbReference>
<evidence type="ECO:0000313" key="3">
    <source>
        <dbReference type="Proteomes" id="UP001596084"/>
    </source>
</evidence>
<reference evidence="3" key="1">
    <citation type="journal article" date="2019" name="Int. J. Syst. Evol. Microbiol.">
        <title>The Global Catalogue of Microorganisms (GCM) 10K type strain sequencing project: providing services to taxonomists for standard genome sequencing and annotation.</title>
        <authorList>
            <consortium name="The Broad Institute Genomics Platform"/>
            <consortium name="The Broad Institute Genome Sequencing Center for Infectious Disease"/>
            <person name="Wu L."/>
            <person name="Ma J."/>
        </authorList>
    </citation>
    <scope>NUCLEOTIDE SEQUENCE [LARGE SCALE GENOMIC DNA]</scope>
    <source>
        <strain evidence="3">CGMCC 4.7277</strain>
    </source>
</reference>
<dbReference type="EMBL" id="JBHSMX010000021">
    <property type="protein sequence ID" value="MFC5521988.1"/>
    <property type="molecule type" value="Genomic_DNA"/>
</dbReference>
<dbReference type="RefSeq" id="WP_068835564.1">
    <property type="nucleotide sequence ID" value="NZ_JBHSMX010000021.1"/>
</dbReference>
<evidence type="ECO:0000313" key="2">
    <source>
        <dbReference type="EMBL" id="MFC5521988.1"/>
    </source>
</evidence>
<evidence type="ECO:0000256" key="1">
    <source>
        <dbReference type="ARBA" id="ARBA00022481"/>
    </source>
</evidence>
<dbReference type="Pfam" id="PF07963">
    <property type="entry name" value="N_methyl"/>
    <property type="match status" value="1"/>
</dbReference>
<dbReference type="PRINTS" id="PR00813">
    <property type="entry name" value="BCTERIALGSPG"/>
</dbReference>
<accession>A0ABW0QBF4</accession>
<name>A0ABW0QBF4_9BURK</name>
<dbReference type="InterPro" id="IPR045584">
    <property type="entry name" value="Pilin-like"/>
</dbReference>
<keyword evidence="1" id="KW-0488">Methylation</keyword>
<dbReference type="Gene3D" id="3.30.700.10">
    <property type="entry name" value="Glycoprotein, Type 4 Pilin"/>
    <property type="match status" value="1"/>
</dbReference>
<organism evidence="2 3">
    <name type="scientific">Polaromonas jejuensis</name>
    <dbReference type="NCBI Taxonomy" id="457502"/>
    <lineage>
        <taxon>Bacteria</taxon>
        <taxon>Pseudomonadati</taxon>
        <taxon>Pseudomonadota</taxon>
        <taxon>Betaproteobacteria</taxon>
        <taxon>Burkholderiales</taxon>
        <taxon>Comamonadaceae</taxon>
        <taxon>Polaromonas</taxon>
    </lineage>
</organism>
<proteinExistence type="predicted"/>
<dbReference type="InterPro" id="IPR012902">
    <property type="entry name" value="N_methyl_site"/>
</dbReference>
<protein>
    <submittedName>
        <fullName evidence="2">Prepilin-type N-terminal cleavage/methylation domain-containing protein</fullName>
    </submittedName>
</protein>